<proteinExistence type="predicted"/>
<protein>
    <recommendedName>
        <fullName evidence="3">DUF4283 domain-containing protein</fullName>
    </recommendedName>
</protein>
<dbReference type="AlphaFoldDB" id="A0A8J4W2A5"/>
<evidence type="ECO:0000313" key="1">
    <source>
        <dbReference type="EMBL" id="KAF3967886.1"/>
    </source>
</evidence>
<comment type="caution">
    <text evidence="1">The sequence shown here is derived from an EMBL/GenBank/DDBJ whole genome shotgun (WGS) entry which is preliminary data.</text>
</comment>
<dbReference type="Proteomes" id="UP000737018">
    <property type="component" value="Unassembled WGS sequence"/>
</dbReference>
<gene>
    <name evidence="1" type="ORF">CMV_008158</name>
</gene>
<accession>A0A8J4W2A5</accession>
<reference evidence="1" key="1">
    <citation type="submission" date="2020-03" db="EMBL/GenBank/DDBJ databases">
        <title>Castanea mollissima Vanexum genome sequencing.</title>
        <authorList>
            <person name="Staton M."/>
        </authorList>
    </citation>
    <scope>NUCLEOTIDE SEQUENCE</scope>
    <source>
        <tissue evidence="1">Leaf</tissue>
    </source>
</reference>
<sequence>MSETIVRSREEDEELQQRTKTIKEDHRVGAHHIASLSYGEGGTKSQKEKLIGDILGTFEQAFDFESNMETEIESDDKFTDLPPGEVAMKLSEERKGKVRAPWANALIVKVFEKNVSYHFLHSKLLGMWKPIGKMDYVDLGQDFFLIKSSTVNVSSVVVWIQLPELPIEYCEPSVLRDIGKAIGPVLRIDTRTATESRGCFARVDHKAEGCPYKAGVPKKICRPEEAGKDQISQGQGLSEEATFGPWNLVAQKKKPNRKIRKESYQLPLSVPMEYGPKKLMDTGPSNVALSMVDVSLGNNAGKQKQKASSFSFRAFTAVVAYCYIAIF</sequence>
<evidence type="ECO:0008006" key="3">
    <source>
        <dbReference type="Google" id="ProtNLM"/>
    </source>
</evidence>
<dbReference type="EMBL" id="JRKL02000838">
    <property type="protein sequence ID" value="KAF3967886.1"/>
    <property type="molecule type" value="Genomic_DNA"/>
</dbReference>
<dbReference type="OrthoDB" id="1743776at2759"/>
<name>A0A8J4W2A5_9ROSI</name>
<dbReference type="PANTHER" id="PTHR31286:SF99">
    <property type="entry name" value="DUF4283 DOMAIN-CONTAINING PROTEIN"/>
    <property type="match status" value="1"/>
</dbReference>
<organism evidence="1 2">
    <name type="scientific">Castanea mollissima</name>
    <name type="common">Chinese chestnut</name>
    <dbReference type="NCBI Taxonomy" id="60419"/>
    <lineage>
        <taxon>Eukaryota</taxon>
        <taxon>Viridiplantae</taxon>
        <taxon>Streptophyta</taxon>
        <taxon>Embryophyta</taxon>
        <taxon>Tracheophyta</taxon>
        <taxon>Spermatophyta</taxon>
        <taxon>Magnoliopsida</taxon>
        <taxon>eudicotyledons</taxon>
        <taxon>Gunneridae</taxon>
        <taxon>Pentapetalae</taxon>
        <taxon>rosids</taxon>
        <taxon>fabids</taxon>
        <taxon>Fagales</taxon>
        <taxon>Fagaceae</taxon>
        <taxon>Castanea</taxon>
    </lineage>
</organism>
<keyword evidence="2" id="KW-1185">Reference proteome</keyword>
<dbReference type="PANTHER" id="PTHR31286">
    <property type="entry name" value="GLYCINE-RICH CELL WALL STRUCTURAL PROTEIN 1.8-LIKE"/>
    <property type="match status" value="1"/>
</dbReference>
<dbReference type="InterPro" id="IPR040256">
    <property type="entry name" value="At4g02000-like"/>
</dbReference>
<evidence type="ECO:0000313" key="2">
    <source>
        <dbReference type="Proteomes" id="UP000737018"/>
    </source>
</evidence>